<dbReference type="Proteomes" id="UP000230066">
    <property type="component" value="Unassembled WGS sequence"/>
</dbReference>
<evidence type="ECO:0000256" key="11">
    <source>
        <dbReference type="SAM" id="MobiDB-lite"/>
    </source>
</evidence>
<keyword evidence="9" id="KW-0539">Nucleus</keyword>
<evidence type="ECO:0000313" key="13">
    <source>
        <dbReference type="EMBL" id="THD23273.1"/>
    </source>
</evidence>
<keyword evidence="3" id="KW-0540">Nuclease</keyword>
<evidence type="ECO:0000256" key="8">
    <source>
        <dbReference type="ARBA" id="ARBA00023204"/>
    </source>
</evidence>
<evidence type="ECO:0000256" key="9">
    <source>
        <dbReference type="ARBA" id="ARBA00023242"/>
    </source>
</evidence>
<feature type="region of interest" description="Disordered" evidence="11">
    <location>
        <begin position="919"/>
        <end position="980"/>
    </location>
</feature>
<dbReference type="InterPro" id="IPR011335">
    <property type="entry name" value="Restrct_endonuc-II-like"/>
</dbReference>
<feature type="compositionally biased region" description="Basic and acidic residues" evidence="11">
    <location>
        <begin position="926"/>
        <end position="935"/>
    </location>
</feature>
<reference evidence="13" key="1">
    <citation type="submission" date="2019-03" db="EMBL/GenBank/DDBJ databases">
        <title>Improved annotation for the trematode Fasciola hepatica.</title>
        <authorList>
            <person name="Choi Y.-J."/>
            <person name="Martin J."/>
            <person name="Mitreva M."/>
        </authorList>
    </citation>
    <scope>NUCLEOTIDE SEQUENCE [LARGE SCALE GENOMIC DNA]</scope>
</reference>
<keyword evidence="14" id="KW-1185">Reference proteome</keyword>
<accession>A0A4E0R609</accession>
<evidence type="ECO:0000256" key="6">
    <source>
        <dbReference type="ARBA" id="ARBA00022801"/>
    </source>
</evidence>
<dbReference type="InterPro" id="IPR047520">
    <property type="entry name" value="XPF_nuclease"/>
</dbReference>
<keyword evidence="4 13" id="KW-0255">Endonuclease</keyword>
<dbReference type="Gene3D" id="1.10.150.20">
    <property type="entry name" value="5' to 3' exonuclease, C-terminal subdomain"/>
    <property type="match status" value="1"/>
</dbReference>
<gene>
    <name evidence="13" type="ORF">D915_006124</name>
</gene>
<evidence type="ECO:0000256" key="2">
    <source>
        <dbReference type="ARBA" id="ARBA00010015"/>
    </source>
</evidence>
<dbReference type="AlphaFoldDB" id="A0A4E0R609"/>
<dbReference type="PANTHER" id="PTHR10150:SF0">
    <property type="entry name" value="DNA REPAIR ENDONUCLEASE XPF"/>
    <property type="match status" value="1"/>
</dbReference>
<dbReference type="GO" id="GO:1901255">
    <property type="term" value="P:nucleotide-excision repair involved in interstrand cross-link repair"/>
    <property type="evidence" value="ECO:0007669"/>
    <property type="project" value="TreeGrafter"/>
</dbReference>
<dbReference type="InterPro" id="IPR010994">
    <property type="entry name" value="RuvA_2-like"/>
</dbReference>
<feature type="compositionally biased region" description="Basic and acidic residues" evidence="11">
    <location>
        <begin position="426"/>
        <end position="438"/>
    </location>
</feature>
<keyword evidence="7" id="KW-0238">DNA-binding</keyword>
<feature type="domain" description="ERCC4" evidence="12">
    <location>
        <begin position="678"/>
        <end position="758"/>
    </location>
</feature>
<evidence type="ECO:0000256" key="1">
    <source>
        <dbReference type="ARBA" id="ARBA00004123"/>
    </source>
</evidence>
<dbReference type="FunFam" id="3.40.50.10130:FF:000002">
    <property type="entry name" value="DNA repair endonuclease XPF"/>
    <property type="match status" value="1"/>
</dbReference>
<keyword evidence="6" id="KW-0378">Hydrolase</keyword>
<dbReference type="EMBL" id="JXXN02002237">
    <property type="protein sequence ID" value="THD23273.1"/>
    <property type="molecule type" value="Genomic_DNA"/>
</dbReference>
<name>A0A4E0R609_FASHE</name>
<dbReference type="GO" id="GO:0000712">
    <property type="term" value="P:resolution of meiotic recombination intermediates"/>
    <property type="evidence" value="ECO:0007669"/>
    <property type="project" value="TreeGrafter"/>
</dbReference>
<comment type="subcellular location">
    <subcellularLocation>
        <location evidence="1">Nucleus</location>
    </subcellularLocation>
</comment>
<sequence>MHELLEYEASMLLDIHQDSSLLVVAEGLGLDTIVFSTLKLHSDPHNLLLVSNYRMSEARFLKLLLAQDDILHPPNIITAEVNNKEREAMYKRGGVIFVSSRILVVDLLMDRMPAALVSGVLILRAHELQEACQENFAIRLLRERNPSMFIKAVSDNAISMTSGYNHAERIMLQLGIPRLVLWPRFNIQVVKCFDEAQPQVEEVRVKLTANMVICQSCILDLMKACIRELVSLNQSLSSDDLSLENALLPNFDVLVSLFLDPMWHQLSATSRRLVGDITSLRKLLRCLIDSDAVEFLQMLEAQRQVALSSLGLPDQVRRTARTCPAWFLTDQADRLLSAARNRVYSNYSKKQVHIELNPKWLTLVDIIKEICYANSNDAFHDNRPILILTGRENTARSLERFLRRGPRAVRRFMSNGSRSDSPYKPSESKVPKTIESTDKSTGSSVLTLTQCYRPVGENASLTARDTDAQEESEGSSNSASDSEQPDDETLQEKPAEESLPLGCRRVRVSTRLLPPCAQKVPVHVIIRIPPTAAQEECVSVLPENSNGPLSEDYLIVNGHRLGYVLDRIQPHHVILYQPRVAWVRELEVHSARRHVKPVQSNTEETMTKEPGGMKTVSMAVFFMLYENSVEEQCYLTSLRREKEAFESLIDLSSRIVIPKDAPLTILASDQSVEDKHPRVIVDMREFRSELPALLHRKGLKVSPMTLSVADYILAPHLCVERKSVPDLIGSLNSGRLYQQCTAMSRHYPNPVLLIEFSLPTKAFGSSSVIGGHFGSRGGANMGFSLYSGRYSIQSGGEFDSRHLLSKLTLLTIHFPNLRIFWSVTPYCTAELFTELKQGRAEPSVDRLPQDGEHLEDHNVEAVDMLLKIPGISWKNYRRVMDKLTSLHDLAQCSFDKLIDILDSRECATKLHNFLHTPCDLPNPKETGGDEEKNSTKEFGVVPGIKRSAGENPRGARLFLAGRVRTNRGRGRGRGRTGDST</sequence>
<feature type="compositionally biased region" description="Basic residues" evidence="11">
    <location>
        <begin position="964"/>
        <end position="974"/>
    </location>
</feature>
<comment type="caution">
    <text evidence="13">The sequence shown here is derived from an EMBL/GenBank/DDBJ whole genome shotgun (WGS) entry which is preliminary data.</text>
</comment>
<feature type="region of interest" description="Disordered" evidence="11">
    <location>
        <begin position="457"/>
        <end position="498"/>
    </location>
</feature>
<evidence type="ECO:0000256" key="10">
    <source>
        <dbReference type="ARBA" id="ARBA00072370"/>
    </source>
</evidence>
<dbReference type="PANTHER" id="PTHR10150">
    <property type="entry name" value="DNA REPAIR ENDONUCLEASE XPF"/>
    <property type="match status" value="1"/>
</dbReference>
<dbReference type="Gene3D" id="3.40.50.10130">
    <property type="match status" value="1"/>
</dbReference>
<evidence type="ECO:0000256" key="5">
    <source>
        <dbReference type="ARBA" id="ARBA00022763"/>
    </source>
</evidence>
<dbReference type="SUPFAM" id="SSF52980">
    <property type="entry name" value="Restriction endonuclease-like"/>
    <property type="match status" value="1"/>
</dbReference>
<evidence type="ECO:0000256" key="4">
    <source>
        <dbReference type="ARBA" id="ARBA00022759"/>
    </source>
</evidence>
<keyword evidence="8" id="KW-0234">DNA repair</keyword>
<dbReference type="GO" id="GO:0000014">
    <property type="term" value="F:single-stranded DNA endodeoxyribonuclease activity"/>
    <property type="evidence" value="ECO:0007669"/>
    <property type="project" value="TreeGrafter"/>
</dbReference>
<evidence type="ECO:0000256" key="3">
    <source>
        <dbReference type="ARBA" id="ARBA00022722"/>
    </source>
</evidence>
<dbReference type="Pfam" id="PF02732">
    <property type="entry name" value="ERCC4"/>
    <property type="match status" value="1"/>
</dbReference>
<keyword evidence="5" id="KW-0227">DNA damage</keyword>
<feature type="region of interest" description="Disordered" evidence="11">
    <location>
        <begin position="410"/>
        <end position="441"/>
    </location>
</feature>
<dbReference type="CDD" id="cd20078">
    <property type="entry name" value="XPF_nuclease_XPF_euk"/>
    <property type="match status" value="1"/>
</dbReference>
<comment type="similarity">
    <text evidence="2">Belongs to the XPF family.</text>
</comment>
<dbReference type="SMART" id="SM00891">
    <property type="entry name" value="ERCC4"/>
    <property type="match status" value="1"/>
</dbReference>
<evidence type="ECO:0000313" key="14">
    <source>
        <dbReference type="Proteomes" id="UP000230066"/>
    </source>
</evidence>
<organism evidence="13 14">
    <name type="scientific">Fasciola hepatica</name>
    <name type="common">Liver fluke</name>
    <dbReference type="NCBI Taxonomy" id="6192"/>
    <lineage>
        <taxon>Eukaryota</taxon>
        <taxon>Metazoa</taxon>
        <taxon>Spiralia</taxon>
        <taxon>Lophotrochozoa</taxon>
        <taxon>Platyhelminthes</taxon>
        <taxon>Trematoda</taxon>
        <taxon>Digenea</taxon>
        <taxon>Plagiorchiida</taxon>
        <taxon>Echinostomata</taxon>
        <taxon>Echinostomatoidea</taxon>
        <taxon>Fasciolidae</taxon>
        <taxon>Fasciola</taxon>
    </lineage>
</organism>
<proteinExistence type="inferred from homology"/>
<protein>
    <recommendedName>
        <fullName evidence="10">DNA repair endonuclease XPF</fullName>
    </recommendedName>
</protein>
<dbReference type="GO" id="GO:0003697">
    <property type="term" value="F:single-stranded DNA binding"/>
    <property type="evidence" value="ECO:0007669"/>
    <property type="project" value="TreeGrafter"/>
</dbReference>
<dbReference type="GO" id="GO:0000110">
    <property type="term" value="C:nucleotide-excision repair factor 1 complex"/>
    <property type="evidence" value="ECO:0007669"/>
    <property type="project" value="TreeGrafter"/>
</dbReference>
<evidence type="ECO:0000256" key="7">
    <source>
        <dbReference type="ARBA" id="ARBA00023125"/>
    </source>
</evidence>
<dbReference type="GO" id="GO:0003684">
    <property type="term" value="F:damaged DNA binding"/>
    <property type="evidence" value="ECO:0007669"/>
    <property type="project" value="TreeGrafter"/>
</dbReference>
<evidence type="ECO:0000259" key="12">
    <source>
        <dbReference type="SMART" id="SM00891"/>
    </source>
</evidence>
<dbReference type="InterPro" id="IPR006166">
    <property type="entry name" value="ERCC4_domain"/>
</dbReference>
<dbReference type="SUPFAM" id="SSF47781">
    <property type="entry name" value="RuvA domain 2-like"/>
    <property type="match status" value="1"/>
</dbReference>
<dbReference type="GO" id="GO:0000724">
    <property type="term" value="P:double-strand break repair via homologous recombination"/>
    <property type="evidence" value="ECO:0007669"/>
    <property type="project" value="TreeGrafter"/>
</dbReference>